<dbReference type="GO" id="GO:0008779">
    <property type="term" value="F:acyl-[acyl-carrier-protein]-phospholipid O-acyltransferase activity"/>
    <property type="evidence" value="ECO:0007669"/>
    <property type="project" value="UniProtKB-EC"/>
</dbReference>
<dbReference type="NCBIfam" id="NF005959">
    <property type="entry name" value="PRK08043.1"/>
    <property type="match status" value="1"/>
</dbReference>
<dbReference type="PANTHER" id="PTHR43201">
    <property type="entry name" value="ACYL-COA SYNTHETASE"/>
    <property type="match status" value="1"/>
</dbReference>
<dbReference type="RefSeq" id="WP_242147651.1">
    <property type="nucleotide sequence ID" value="NZ_CP093379.1"/>
</dbReference>
<name>A0ABY3WZF7_9GAMM</name>
<gene>
    <name evidence="4" type="primary">aas</name>
    <name evidence="4" type="ORF">MMG00_09300</name>
</gene>
<dbReference type="EC" id="2.3.1.40" evidence="4"/>
<evidence type="ECO:0000313" key="4">
    <source>
        <dbReference type="EMBL" id="UNM95420.1"/>
    </source>
</evidence>
<dbReference type="PANTHER" id="PTHR43201:SF5">
    <property type="entry name" value="MEDIUM-CHAIN ACYL-COA LIGASE ACSF2, MITOCHONDRIAL"/>
    <property type="match status" value="1"/>
</dbReference>
<evidence type="ECO:0000313" key="5">
    <source>
        <dbReference type="Proteomes" id="UP000829542"/>
    </source>
</evidence>
<dbReference type="InterPro" id="IPR000873">
    <property type="entry name" value="AMP-dep_synth/lig_dom"/>
</dbReference>
<dbReference type="SUPFAM" id="SSF69593">
    <property type="entry name" value="Glycerol-3-phosphate (1)-acyltransferase"/>
    <property type="match status" value="1"/>
</dbReference>
<keyword evidence="2 4" id="KW-0436">Ligase</keyword>
<evidence type="ECO:0000256" key="1">
    <source>
        <dbReference type="ARBA" id="ARBA00006432"/>
    </source>
</evidence>
<dbReference type="InterPro" id="IPR020845">
    <property type="entry name" value="AMP-binding_CS"/>
</dbReference>
<accession>A0ABY3WZF7</accession>
<keyword evidence="4" id="KW-0808">Transferase</keyword>
<dbReference type="Gene3D" id="3.30.300.30">
    <property type="match status" value="1"/>
</dbReference>
<dbReference type="SMART" id="SM00563">
    <property type="entry name" value="PlsC"/>
    <property type="match status" value="1"/>
</dbReference>
<dbReference type="Pfam" id="PF00501">
    <property type="entry name" value="AMP-binding"/>
    <property type="match status" value="1"/>
</dbReference>
<keyword evidence="4" id="KW-0012">Acyltransferase</keyword>
<protein>
    <submittedName>
        <fullName evidence="4">Bifunctional acyl-ACP--phospholipid O-acyltransferase/long-chain-fatty-acid--ACP ligase</fullName>
        <ecNumber evidence="4">2.3.1.40</ecNumber>
        <ecNumber evidence="4">6.2.1.47</ecNumber>
    </submittedName>
</protein>
<dbReference type="InterPro" id="IPR045851">
    <property type="entry name" value="AMP-bd_C_sf"/>
</dbReference>
<dbReference type="SUPFAM" id="SSF56801">
    <property type="entry name" value="Acetyl-CoA synthetase-like"/>
    <property type="match status" value="1"/>
</dbReference>
<organism evidence="4 5">
    <name type="scientific">Ignatzschineria rhizosphaerae</name>
    <dbReference type="NCBI Taxonomy" id="2923279"/>
    <lineage>
        <taxon>Bacteria</taxon>
        <taxon>Pseudomonadati</taxon>
        <taxon>Pseudomonadota</taxon>
        <taxon>Gammaproteobacteria</taxon>
        <taxon>Cardiobacteriales</taxon>
        <taxon>Ignatzschineriaceae</taxon>
        <taxon>Ignatzschineria</taxon>
    </lineage>
</organism>
<evidence type="ECO:0000256" key="2">
    <source>
        <dbReference type="ARBA" id="ARBA00022598"/>
    </source>
</evidence>
<dbReference type="CDD" id="cd07989">
    <property type="entry name" value="LPLAT_AGPAT-like"/>
    <property type="match status" value="1"/>
</dbReference>
<keyword evidence="5" id="KW-1185">Reference proteome</keyword>
<sequence length="710" mass="80368">MKWFLRTLLNFFYKIEVEIDAKSQDQQGIIVCNHQSFLDGVLLGLYLPQQPLFVIDRQIAARWYFKFFLRFVPHVTVDPLHPMAMKTILQKAQTGQSIVIFPEGRITLTGSFMKFYEGAAFIAHKTNRPLIPVFIEGADQTHFSRLKGIVKQRLFSSIRIIMQAPVYIDLPEKNSTPNSRHYLAKFTQECLMNTRLEVFQPTSLFESIVNARREFGKETECIEDITRKPLSYQKLIESSLALSRVFTRHTKERERVGLLLPNTNVSAITLLALNAINRTSALLNYSAGIEGMDAAIVAANIQTIITSKRFLKEGKLTHFPESFPQIRWIYLEDLRPQISLTDKLWVLMARRNPMKHLPKVEAQDEAIILFTSGSEGKPKGVVHTNASILTNVEQLHTVADFTKKDRFMVALPLFHAFGLTAGMFTAILSGAKAFFYPSPLHYRVIPEMIYELQATVFFGTSTFLQNYARYANPVDFSTLRYVVAGAEKLSDTVKQTWQEKFGIRILEGYGATECAPVISINVPMDYKENTLGKLLPGIESKLMPVEGIDKGGRLMIRGGNLMKGYLLYDNPGILDNKEIEENGGWYDTGDIVAIDEEGFLSIEGRAKRFAKIAGEMVALETAERVFRESYPDFQHAAVTREDQNKGEAIVVYTTCKETDRRTLTQTARSLGIPELAISRDVRYIRELPRLGSGKINYRELTEMASGSDAS</sequence>
<dbReference type="InterPro" id="IPR002123">
    <property type="entry name" value="Plipid/glycerol_acylTrfase"/>
</dbReference>
<comment type="similarity">
    <text evidence="1">Belongs to the ATP-dependent AMP-binding enzyme family.</text>
</comment>
<dbReference type="EC" id="6.2.1.47" evidence="4"/>
<feature type="domain" description="Phospholipid/glycerol acyltransferase" evidence="3">
    <location>
        <begin position="28"/>
        <end position="138"/>
    </location>
</feature>
<dbReference type="Gene3D" id="3.40.50.12780">
    <property type="entry name" value="N-terminal domain of ligase-like"/>
    <property type="match status" value="1"/>
</dbReference>
<dbReference type="Proteomes" id="UP000829542">
    <property type="component" value="Chromosome"/>
</dbReference>
<dbReference type="GO" id="GO:0016874">
    <property type="term" value="F:ligase activity"/>
    <property type="evidence" value="ECO:0007669"/>
    <property type="project" value="UniProtKB-KW"/>
</dbReference>
<evidence type="ECO:0000259" key="3">
    <source>
        <dbReference type="SMART" id="SM00563"/>
    </source>
</evidence>
<dbReference type="Pfam" id="PF01553">
    <property type="entry name" value="Acyltransferase"/>
    <property type="match status" value="1"/>
</dbReference>
<dbReference type="InterPro" id="IPR042099">
    <property type="entry name" value="ANL_N_sf"/>
</dbReference>
<dbReference type="PROSITE" id="PS00455">
    <property type="entry name" value="AMP_BINDING"/>
    <property type="match status" value="1"/>
</dbReference>
<proteinExistence type="inferred from homology"/>
<reference evidence="4 5" key="1">
    <citation type="submission" date="2022-03" db="EMBL/GenBank/DDBJ databases">
        <title>Ignatzschineria rhizosphaerae HR5S32.</title>
        <authorList>
            <person name="Sun J.Q."/>
            <person name="Feng J.Y."/>
        </authorList>
    </citation>
    <scope>NUCLEOTIDE SEQUENCE [LARGE SCALE GENOMIC DNA]</scope>
    <source>
        <strain evidence="4 5">HR5S32</strain>
    </source>
</reference>
<dbReference type="EMBL" id="CP093379">
    <property type="protein sequence ID" value="UNM95420.1"/>
    <property type="molecule type" value="Genomic_DNA"/>
</dbReference>